<proteinExistence type="inferred from homology"/>
<dbReference type="Gene3D" id="1.25.40.10">
    <property type="entry name" value="Tetratricopeptide repeat domain"/>
    <property type="match status" value="1"/>
</dbReference>
<reference evidence="11 12" key="1">
    <citation type="submission" date="2018-05" db="EMBL/GenBank/DDBJ databases">
        <title>Genome Sequence of an Efficient Indole-Degrading Bacterium, Alcaligenes sp.YBY.</title>
        <authorList>
            <person name="Yang B."/>
        </authorList>
    </citation>
    <scope>NUCLEOTIDE SEQUENCE [LARGE SCALE GENOMIC DNA]</scope>
    <source>
        <strain evidence="11 12">YBY</strain>
    </source>
</reference>
<name>A0A2U2BH80_ALCFA</name>
<feature type="domain" description="Surface lipoprotein assembly modifier C-terminal" evidence="9">
    <location>
        <begin position="194"/>
        <end position="495"/>
    </location>
</feature>
<evidence type="ECO:0000256" key="7">
    <source>
        <dbReference type="ARBA" id="ARBA00023609"/>
    </source>
</evidence>
<dbReference type="EMBL" id="QEXO01000004">
    <property type="protein sequence ID" value="PWE13373.1"/>
    <property type="molecule type" value="Genomic_DNA"/>
</dbReference>
<protein>
    <recommendedName>
        <fullName evidence="13">DUF560 domain-containing protein</fullName>
    </recommendedName>
</protein>
<evidence type="ECO:0000259" key="10">
    <source>
        <dbReference type="Pfam" id="PF24575"/>
    </source>
</evidence>
<keyword evidence="2" id="KW-1134">Transmembrane beta strand</keyword>
<comment type="similarity">
    <text evidence="7">Belongs to the Slam family.</text>
</comment>
<dbReference type="InterPro" id="IPR007655">
    <property type="entry name" value="Slam_C"/>
</dbReference>
<comment type="subcellular location">
    <subcellularLocation>
        <location evidence="1">Cell outer membrane</location>
        <topology evidence="1">Multi-pass membrane protein</topology>
    </subcellularLocation>
</comment>
<evidence type="ECO:0000313" key="11">
    <source>
        <dbReference type="EMBL" id="PWE13373.1"/>
    </source>
</evidence>
<dbReference type="Proteomes" id="UP000245216">
    <property type="component" value="Unassembled WGS sequence"/>
</dbReference>
<feature type="domain" description="Surface lipoprotein assembly modifier N-terminal TPR repeats region" evidence="10">
    <location>
        <begin position="75"/>
        <end position="165"/>
    </location>
</feature>
<dbReference type="STRING" id="511.UZ73_17400"/>
<feature type="chain" id="PRO_5015495627" description="DUF560 domain-containing protein" evidence="8">
    <location>
        <begin position="23"/>
        <end position="495"/>
    </location>
</feature>
<evidence type="ECO:0000256" key="8">
    <source>
        <dbReference type="SAM" id="SignalP"/>
    </source>
</evidence>
<evidence type="ECO:0000256" key="3">
    <source>
        <dbReference type="ARBA" id="ARBA00022692"/>
    </source>
</evidence>
<evidence type="ECO:0000256" key="2">
    <source>
        <dbReference type="ARBA" id="ARBA00022452"/>
    </source>
</evidence>
<dbReference type="AlphaFoldDB" id="A0A2U2BH80"/>
<keyword evidence="5" id="KW-0472">Membrane</keyword>
<evidence type="ECO:0000259" key="9">
    <source>
        <dbReference type="Pfam" id="PF04575"/>
    </source>
</evidence>
<dbReference type="Pfam" id="PF04575">
    <property type="entry name" value="SlipAM"/>
    <property type="match status" value="1"/>
</dbReference>
<evidence type="ECO:0000256" key="5">
    <source>
        <dbReference type="ARBA" id="ARBA00023136"/>
    </source>
</evidence>
<keyword evidence="6" id="KW-0998">Cell outer membrane</keyword>
<sequence>MHGRALPLLCLLLAMASSAVQANDDDTRRLLNQIDRNLNERERSHLVEETPPDVDPSALITINGTTYSVDATLTDLEPAIYVAINLQQWAKVDQFVEKYQELPGHNPALVLMAQGMVARSKDNHSLAISKLRQAQESDPNMMRAKLELARVLFEDYQSSEAKELFSQISSAGIPEEVRPVIEGFQGALQDRNAWHGSASIGLGYNSNINKENGQEDTFFTCYFFGCFPSVRKMPDPVKSTAMVYDLTLNRRFQLSGNHNLLLRGLSYGNLYDKHKEAEPKDIYYSDNTSIIYAGYNYQDAKNDLSVTPLFENNYTNRRTSYQSWGGRVDWKHNLSDRLQVGVNAQHKSLSYKGDLRQYFEGVKENQIGLYGSYLIDAKTVVYGGLNYTRNLQSQQTAQSRSYMANLGIYRAFDAGFNINATALYRQTRHDAEDLFLGGLRKDRQQIYILNVGMPRFAFQGITPNLYVKHTVNNSNIDWAFKYKQTEVALKLEKRF</sequence>
<keyword evidence="3" id="KW-0812">Transmembrane</keyword>
<feature type="signal peptide" evidence="8">
    <location>
        <begin position="1"/>
        <end position="22"/>
    </location>
</feature>
<dbReference type="InterPro" id="IPR057556">
    <property type="entry name" value="TPR_Slam"/>
</dbReference>
<reference evidence="11 12" key="2">
    <citation type="submission" date="2018-05" db="EMBL/GenBank/DDBJ databases">
        <authorList>
            <person name="Lanie J.A."/>
            <person name="Ng W.-L."/>
            <person name="Kazmierczak K.M."/>
            <person name="Andrzejewski T.M."/>
            <person name="Davidsen T.M."/>
            <person name="Wayne K.J."/>
            <person name="Tettelin H."/>
            <person name="Glass J.I."/>
            <person name="Rusch D."/>
            <person name="Podicherti R."/>
            <person name="Tsui H.-C.T."/>
            <person name="Winkler M.E."/>
        </authorList>
    </citation>
    <scope>NUCLEOTIDE SEQUENCE [LARGE SCALE GENOMIC DNA]</scope>
    <source>
        <strain evidence="11 12">YBY</strain>
    </source>
</reference>
<dbReference type="Pfam" id="PF24575">
    <property type="entry name" value="TPR_Slam"/>
    <property type="match status" value="1"/>
</dbReference>
<organism evidence="11 12">
    <name type="scientific">Alcaligenes faecalis</name>
    <dbReference type="NCBI Taxonomy" id="511"/>
    <lineage>
        <taxon>Bacteria</taxon>
        <taxon>Pseudomonadati</taxon>
        <taxon>Pseudomonadota</taxon>
        <taxon>Betaproteobacteria</taxon>
        <taxon>Burkholderiales</taxon>
        <taxon>Alcaligenaceae</taxon>
        <taxon>Alcaligenes</taxon>
    </lineage>
</organism>
<dbReference type="InterPro" id="IPR011990">
    <property type="entry name" value="TPR-like_helical_dom_sf"/>
</dbReference>
<evidence type="ECO:0000256" key="6">
    <source>
        <dbReference type="ARBA" id="ARBA00023237"/>
    </source>
</evidence>
<comment type="caution">
    <text evidence="11">The sequence shown here is derived from an EMBL/GenBank/DDBJ whole genome shotgun (WGS) entry which is preliminary data.</text>
</comment>
<gene>
    <name evidence="11" type="ORF">DF183_16325</name>
</gene>
<accession>A0A2U2BH80</accession>
<evidence type="ECO:0000313" key="12">
    <source>
        <dbReference type="Proteomes" id="UP000245216"/>
    </source>
</evidence>
<dbReference type="SUPFAM" id="SSF48452">
    <property type="entry name" value="TPR-like"/>
    <property type="match status" value="1"/>
</dbReference>
<dbReference type="GO" id="GO:0009279">
    <property type="term" value="C:cell outer membrane"/>
    <property type="evidence" value="ECO:0007669"/>
    <property type="project" value="UniProtKB-SubCell"/>
</dbReference>
<evidence type="ECO:0008006" key="13">
    <source>
        <dbReference type="Google" id="ProtNLM"/>
    </source>
</evidence>
<keyword evidence="4 8" id="KW-0732">Signal</keyword>
<evidence type="ECO:0000256" key="4">
    <source>
        <dbReference type="ARBA" id="ARBA00022729"/>
    </source>
</evidence>
<dbReference type="RefSeq" id="WP_109089620.1">
    <property type="nucleotide sequence ID" value="NZ_QEXO01000004.1"/>
</dbReference>
<evidence type="ECO:0000256" key="1">
    <source>
        <dbReference type="ARBA" id="ARBA00004571"/>
    </source>
</evidence>